<dbReference type="InterPro" id="IPR016166">
    <property type="entry name" value="FAD-bd_PCMH"/>
</dbReference>
<dbReference type="SUPFAM" id="SSF55447">
    <property type="entry name" value="CO dehydrogenase flavoprotein C-terminal domain-like"/>
    <property type="match status" value="1"/>
</dbReference>
<dbReference type="SUPFAM" id="SSF56176">
    <property type="entry name" value="FAD-binding/transporter-associated domain-like"/>
    <property type="match status" value="1"/>
</dbReference>
<dbReference type="Pfam" id="PF00941">
    <property type="entry name" value="FAD_binding_5"/>
    <property type="match status" value="1"/>
</dbReference>
<dbReference type="InterPro" id="IPR016169">
    <property type="entry name" value="FAD-bd_PCMH_sub2"/>
</dbReference>
<dbReference type="OrthoDB" id="9774454at2"/>
<dbReference type="Gene3D" id="3.30.43.10">
    <property type="entry name" value="Uridine Diphospho-n-acetylenolpyruvylglucosamine Reductase, domain 2"/>
    <property type="match status" value="1"/>
</dbReference>
<dbReference type="Gene3D" id="3.30.465.10">
    <property type="match status" value="1"/>
</dbReference>
<evidence type="ECO:0000256" key="1">
    <source>
        <dbReference type="ARBA" id="ARBA00022630"/>
    </source>
</evidence>
<dbReference type="GO" id="GO:0071949">
    <property type="term" value="F:FAD binding"/>
    <property type="evidence" value="ECO:0007669"/>
    <property type="project" value="InterPro"/>
</dbReference>
<dbReference type="InterPro" id="IPR036683">
    <property type="entry name" value="CO_DH_flav_C_dom_sf"/>
</dbReference>
<evidence type="ECO:0000313" key="5">
    <source>
        <dbReference type="EMBL" id="OIJ19417.1"/>
    </source>
</evidence>
<dbReference type="PROSITE" id="PS51387">
    <property type="entry name" value="FAD_PCMH"/>
    <property type="match status" value="1"/>
</dbReference>
<dbReference type="PANTHER" id="PTHR42659:SF2">
    <property type="entry name" value="XANTHINE DEHYDROGENASE SUBUNIT C-RELATED"/>
    <property type="match status" value="1"/>
</dbReference>
<keyword evidence="2" id="KW-0274">FAD</keyword>
<keyword evidence="6" id="KW-1185">Reference proteome</keyword>
<dbReference type="EMBL" id="MLQS01000018">
    <property type="protein sequence ID" value="OIJ19417.1"/>
    <property type="molecule type" value="Genomic_DNA"/>
</dbReference>
<dbReference type="Gene3D" id="3.30.390.50">
    <property type="entry name" value="CO dehydrogenase flavoprotein, C-terminal domain"/>
    <property type="match status" value="1"/>
</dbReference>
<dbReference type="InterPro" id="IPR036318">
    <property type="entry name" value="FAD-bd_PCMH-like_sf"/>
</dbReference>
<reference evidence="5 6" key="1">
    <citation type="submission" date="2016-10" db="EMBL/GenBank/DDBJ databases">
        <title>Draft genome sequences of four alkaliphilic bacteria belonging to the Anaerobacillus genus.</title>
        <authorList>
            <person name="Bassil N.M."/>
            <person name="Lloyd J.R."/>
        </authorList>
    </citation>
    <scope>NUCLEOTIDE SEQUENCE [LARGE SCALE GENOMIC DNA]</scope>
    <source>
        <strain evidence="5 6">DSM 22531</strain>
    </source>
</reference>
<dbReference type="InterPro" id="IPR016167">
    <property type="entry name" value="FAD-bd_PCMH_sub1"/>
</dbReference>
<dbReference type="AlphaFoldDB" id="A0A1S2M6L2"/>
<dbReference type="GO" id="GO:0016491">
    <property type="term" value="F:oxidoreductase activity"/>
    <property type="evidence" value="ECO:0007669"/>
    <property type="project" value="UniProtKB-KW"/>
</dbReference>
<comment type="caution">
    <text evidence="5">The sequence shown here is derived from an EMBL/GenBank/DDBJ whole genome shotgun (WGS) entry which is preliminary data.</text>
</comment>
<proteinExistence type="predicted"/>
<evidence type="ECO:0000256" key="2">
    <source>
        <dbReference type="ARBA" id="ARBA00022827"/>
    </source>
</evidence>
<dbReference type="SMART" id="SM01092">
    <property type="entry name" value="CO_deh_flav_C"/>
    <property type="match status" value="1"/>
</dbReference>
<sequence>MISYDFEYHKPISIEEAIDLFHTLDEQGKKPVYFSGGTEIITFGRENKIVTGAVIDIKAIPDCLIVKNDEHLLTIGAAQSLTKIREMQLFPFLSKTIVEIADQTARNKITLGGNICANIRYRETVLPLLLTNSKVVIASKDGLKEQQINKVFDKTLQLEKGEFLVQVITEQSEIALPFRSVKKRRQWDVGYPLITTAAIKRQDRIEVAFSGLCSFPFRNKNVEDSLNNRKLSKESRIEEAIHSIPAPILDDVHGSSEYRQFVLRNTLYDVLDALEGVGNGQS</sequence>
<organism evidence="5 6">
    <name type="scientific">Anaerobacillus alkalidiazotrophicus</name>
    <dbReference type="NCBI Taxonomy" id="472963"/>
    <lineage>
        <taxon>Bacteria</taxon>
        <taxon>Bacillati</taxon>
        <taxon>Bacillota</taxon>
        <taxon>Bacilli</taxon>
        <taxon>Bacillales</taxon>
        <taxon>Bacillaceae</taxon>
        <taxon>Anaerobacillus</taxon>
    </lineage>
</organism>
<evidence type="ECO:0000256" key="3">
    <source>
        <dbReference type="ARBA" id="ARBA00023002"/>
    </source>
</evidence>
<protein>
    <submittedName>
        <fullName evidence="5">Xanthine dehydrogenase</fullName>
    </submittedName>
</protein>
<dbReference type="InterPro" id="IPR051312">
    <property type="entry name" value="Diverse_Substr_Oxidored"/>
</dbReference>
<dbReference type="PANTHER" id="PTHR42659">
    <property type="entry name" value="XANTHINE DEHYDROGENASE SUBUNIT C-RELATED"/>
    <property type="match status" value="1"/>
</dbReference>
<keyword evidence="3" id="KW-0560">Oxidoreductase</keyword>
<dbReference type="Proteomes" id="UP000180057">
    <property type="component" value="Unassembled WGS sequence"/>
</dbReference>
<evidence type="ECO:0000259" key="4">
    <source>
        <dbReference type="PROSITE" id="PS51387"/>
    </source>
</evidence>
<dbReference type="InterPro" id="IPR002346">
    <property type="entry name" value="Mopterin_DH_FAD-bd"/>
</dbReference>
<keyword evidence="1" id="KW-0285">Flavoprotein</keyword>
<dbReference type="RefSeq" id="WP_071390184.1">
    <property type="nucleotide sequence ID" value="NZ_MLQS01000018.1"/>
</dbReference>
<dbReference type="STRING" id="472963.BKP45_13305"/>
<name>A0A1S2M6L2_9BACI</name>
<feature type="domain" description="FAD-binding PCMH-type" evidence="4">
    <location>
        <begin position="1"/>
        <end position="174"/>
    </location>
</feature>
<accession>A0A1S2M6L2</accession>
<gene>
    <name evidence="5" type="ORF">BKP45_13305</name>
</gene>
<dbReference type="InterPro" id="IPR005107">
    <property type="entry name" value="CO_DH_flav_C"/>
</dbReference>
<evidence type="ECO:0000313" key="6">
    <source>
        <dbReference type="Proteomes" id="UP000180057"/>
    </source>
</evidence>